<dbReference type="PANTHER" id="PTHR45661">
    <property type="entry name" value="SURFACE ANTIGEN"/>
    <property type="match status" value="1"/>
</dbReference>
<sequence>MKNTTFFLFFAILALAACSQSNDDSVNVPESDYQLSPDGLTLVKWLNPLTAGVNMQADSRLREVNTIAEKAFKGCSRLQSVVFSNNLKEIATEAFAGTDLRTSVVFNSYSDVVFGERVFSNTRITSITLPKTKELSAEIFANCTALENVTFAKTGKIGKGAFKGCTAIEQIDLSQAEAIAIGAEAFAGCKRLKRVVLSVTMNLKPIGDKAFANCTSLENLTVLALYPPYFEGNPFQGISYPTVYVPATPDDLIDIYKRDSQWKALANKIHKL</sequence>
<accession>A0A250F727</accession>
<dbReference type="InterPro" id="IPR053139">
    <property type="entry name" value="Surface_bspA-like"/>
</dbReference>
<feature type="chain" id="PRO_5013259011" evidence="1">
    <location>
        <begin position="17"/>
        <end position="272"/>
    </location>
</feature>
<dbReference type="InterPro" id="IPR032675">
    <property type="entry name" value="LRR_dom_sf"/>
</dbReference>
<evidence type="ECO:0000313" key="2">
    <source>
        <dbReference type="EMBL" id="ATA79786.1"/>
    </source>
</evidence>
<evidence type="ECO:0000313" key="3">
    <source>
        <dbReference type="Proteomes" id="UP000217334"/>
    </source>
</evidence>
<dbReference type="SUPFAM" id="SSF52058">
    <property type="entry name" value="L domain-like"/>
    <property type="match status" value="1"/>
</dbReference>
<dbReference type="PROSITE" id="PS51257">
    <property type="entry name" value="PROKAR_LIPOPROTEIN"/>
    <property type="match status" value="1"/>
</dbReference>
<dbReference type="Pfam" id="PF13306">
    <property type="entry name" value="LRR_5"/>
    <property type="match status" value="2"/>
</dbReference>
<reference evidence="3" key="1">
    <citation type="submission" date="2017-06" db="EMBL/GenBank/DDBJ databases">
        <title>Capnocytophaga spp. assemblies.</title>
        <authorList>
            <person name="Gulvik C.A."/>
        </authorList>
    </citation>
    <scope>NUCLEOTIDE SEQUENCE [LARGE SCALE GENOMIC DNA]</scope>
    <source>
        <strain evidence="3">H4486</strain>
    </source>
</reference>
<name>A0A250F727_CAPSP</name>
<dbReference type="EMBL" id="CP022383">
    <property type="protein sequence ID" value="ATA79786.1"/>
    <property type="molecule type" value="Genomic_DNA"/>
</dbReference>
<dbReference type="Gene3D" id="3.80.10.10">
    <property type="entry name" value="Ribonuclease Inhibitor"/>
    <property type="match status" value="1"/>
</dbReference>
<dbReference type="RefSeq" id="WP_095901651.1">
    <property type="nucleotide sequence ID" value="NZ_CP022383.1"/>
</dbReference>
<protein>
    <submittedName>
        <fullName evidence="2">Iron hydrogenase small subunit</fullName>
    </submittedName>
</protein>
<gene>
    <name evidence="2" type="ORF">CGC59_08890</name>
</gene>
<keyword evidence="1" id="KW-0732">Signal</keyword>
<dbReference type="AlphaFoldDB" id="A0A250F727"/>
<evidence type="ECO:0000256" key="1">
    <source>
        <dbReference type="SAM" id="SignalP"/>
    </source>
</evidence>
<feature type="signal peptide" evidence="1">
    <location>
        <begin position="1"/>
        <end position="16"/>
    </location>
</feature>
<dbReference type="InterPro" id="IPR026906">
    <property type="entry name" value="LRR_5"/>
</dbReference>
<dbReference type="Proteomes" id="UP000217334">
    <property type="component" value="Chromosome"/>
</dbReference>
<proteinExistence type="predicted"/>
<dbReference type="PANTHER" id="PTHR45661:SF3">
    <property type="entry name" value="IG-LIKE DOMAIN-CONTAINING PROTEIN"/>
    <property type="match status" value="1"/>
</dbReference>
<organism evidence="2 3">
    <name type="scientific">Capnocytophaga sputigena</name>
    <dbReference type="NCBI Taxonomy" id="1019"/>
    <lineage>
        <taxon>Bacteria</taxon>
        <taxon>Pseudomonadati</taxon>
        <taxon>Bacteroidota</taxon>
        <taxon>Flavobacteriia</taxon>
        <taxon>Flavobacteriales</taxon>
        <taxon>Flavobacteriaceae</taxon>
        <taxon>Capnocytophaga</taxon>
    </lineage>
</organism>